<evidence type="ECO:0000256" key="1">
    <source>
        <dbReference type="SAM" id="MobiDB-lite"/>
    </source>
</evidence>
<keyword evidence="3" id="KW-1185">Reference proteome</keyword>
<dbReference type="AlphaFoldDB" id="A0A182NGB4"/>
<feature type="region of interest" description="Disordered" evidence="1">
    <location>
        <begin position="1"/>
        <end position="43"/>
    </location>
</feature>
<dbReference type="EnsemblMetazoa" id="ADIR006687-RA">
    <property type="protein sequence ID" value="ADIR006687-PA"/>
    <property type="gene ID" value="ADIR006687"/>
</dbReference>
<dbReference type="STRING" id="7168.A0A182NGB4"/>
<reference evidence="2" key="2">
    <citation type="submission" date="2020-05" db="UniProtKB">
        <authorList>
            <consortium name="EnsemblMetazoa"/>
        </authorList>
    </citation>
    <scope>IDENTIFICATION</scope>
    <source>
        <strain evidence="2">WRAIR2</strain>
    </source>
</reference>
<reference evidence="3" key="1">
    <citation type="submission" date="2013-03" db="EMBL/GenBank/DDBJ databases">
        <title>The Genome Sequence of Anopheles dirus WRAIR2.</title>
        <authorList>
            <consortium name="The Broad Institute Genomics Platform"/>
            <person name="Neafsey D.E."/>
            <person name="Walton C."/>
            <person name="Walker B."/>
            <person name="Young S.K."/>
            <person name="Zeng Q."/>
            <person name="Gargeya S."/>
            <person name="Fitzgerald M."/>
            <person name="Haas B."/>
            <person name="Abouelleil A."/>
            <person name="Allen A.W."/>
            <person name="Alvarado L."/>
            <person name="Arachchi H.M."/>
            <person name="Berlin A.M."/>
            <person name="Chapman S.B."/>
            <person name="Gainer-Dewar J."/>
            <person name="Goldberg J."/>
            <person name="Griggs A."/>
            <person name="Gujja S."/>
            <person name="Hansen M."/>
            <person name="Howarth C."/>
            <person name="Imamovic A."/>
            <person name="Ireland A."/>
            <person name="Larimer J."/>
            <person name="McCowan C."/>
            <person name="Murphy C."/>
            <person name="Pearson M."/>
            <person name="Poon T.W."/>
            <person name="Priest M."/>
            <person name="Roberts A."/>
            <person name="Saif S."/>
            <person name="Shea T."/>
            <person name="Sisk P."/>
            <person name="Sykes S."/>
            <person name="Wortman J."/>
            <person name="Nusbaum C."/>
            <person name="Birren B."/>
        </authorList>
    </citation>
    <scope>NUCLEOTIDE SEQUENCE [LARGE SCALE GENOMIC DNA]</scope>
    <source>
        <strain evidence="3">WRAIR2</strain>
    </source>
</reference>
<name>A0A182NGB4_9DIPT</name>
<proteinExistence type="predicted"/>
<sequence>MRRDRLYNRRRRHPDQQQQQQPTPKSHDMQAHHPRQPTNVPGRLPLILREYHQRRPSQHAPAQSSPHQTHKQTFIKLKANTGPNGPTCVTPAPASPAVFHCPSGQPCARMKNQHDILIHLQKAHQTSVVQYYVTVGDTVDVSLTDAGNSLACVVLLPTSSPSPSSSSSSAASKGNQLFFVAKFRSLEEPNEAFYWLWHLGDELACRRFQVHLLPIAADDRQQPWQGRSLPLELSCQEVVRSKQYVRMKQDVRRMRVRIVNSEPGDV</sequence>
<evidence type="ECO:0000313" key="2">
    <source>
        <dbReference type="EnsemblMetazoa" id="ADIR006687-PA"/>
    </source>
</evidence>
<dbReference type="Proteomes" id="UP000075884">
    <property type="component" value="Unassembled WGS sequence"/>
</dbReference>
<protein>
    <submittedName>
        <fullName evidence="2">Uncharacterized protein</fullName>
    </submittedName>
</protein>
<organism evidence="2 3">
    <name type="scientific">Anopheles dirus</name>
    <dbReference type="NCBI Taxonomy" id="7168"/>
    <lineage>
        <taxon>Eukaryota</taxon>
        <taxon>Metazoa</taxon>
        <taxon>Ecdysozoa</taxon>
        <taxon>Arthropoda</taxon>
        <taxon>Hexapoda</taxon>
        <taxon>Insecta</taxon>
        <taxon>Pterygota</taxon>
        <taxon>Neoptera</taxon>
        <taxon>Endopterygota</taxon>
        <taxon>Diptera</taxon>
        <taxon>Nematocera</taxon>
        <taxon>Culicoidea</taxon>
        <taxon>Culicidae</taxon>
        <taxon>Anophelinae</taxon>
        <taxon>Anopheles</taxon>
    </lineage>
</organism>
<dbReference type="VEuPathDB" id="VectorBase:ADIR006687"/>
<accession>A0A182NGB4</accession>
<evidence type="ECO:0000313" key="3">
    <source>
        <dbReference type="Proteomes" id="UP000075884"/>
    </source>
</evidence>